<evidence type="ECO:0000256" key="5">
    <source>
        <dbReference type="ARBA" id="ARBA00023180"/>
    </source>
</evidence>
<evidence type="ECO:0000256" key="1">
    <source>
        <dbReference type="ARBA" id="ARBA00004191"/>
    </source>
</evidence>
<comment type="subcellular location">
    <subcellularLocation>
        <location evidence="1">Secreted</location>
        <location evidence="1">Cell wall</location>
    </subcellularLocation>
</comment>
<keyword evidence="2" id="KW-0134">Cell wall</keyword>
<dbReference type="InterPro" id="IPR006946">
    <property type="entry name" value="DGR2-like_dom"/>
</dbReference>
<gene>
    <name evidence="8" type="ORF">LSAT_V11C100042150</name>
</gene>
<dbReference type="PANTHER" id="PTHR31265:SF2">
    <property type="entry name" value="F17A17.37 PROTEIN"/>
    <property type="match status" value="1"/>
</dbReference>
<dbReference type="GO" id="GO:0009505">
    <property type="term" value="C:plant-type cell wall"/>
    <property type="evidence" value="ECO:0000318"/>
    <property type="project" value="GO_Central"/>
</dbReference>
<feature type="signal peptide" evidence="6">
    <location>
        <begin position="1"/>
        <end position="20"/>
    </location>
</feature>
<reference evidence="8 9" key="1">
    <citation type="journal article" date="2017" name="Nat. Commun.">
        <title>Genome assembly with in vitro proximity ligation data and whole-genome triplication in lettuce.</title>
        <authorList>
            <person name="Reyes-Chin-Wo S."/>
            <person name="Wang Z."/>
            <person name="Yang X."/>
            <person name="Kozik A."/>
            <person name="Arikit S."/>
            <person name="Song C."/>
            <person name="Xia L."/>
            <person name="Froenicke L."/>
            <person name="Lavelle D.O."/>
            <person name="Truco M.J."/>
            <person name="Xia R."/>
            <person name="Zhu S."/>
            <person name="Xu C."/>
            <person name="Xu H."/>
            <person name="Xu X."/>
            <person name="Cox K."/>
            <person name="Korf I."/>
            <person name="Meyers B.C."/>
            <person name="Michelmore R.W."/>
        </authorList>
    </citation>
    <scope>NUCLEOTIDE SEQUENCE [LARGE SCALE GENOMIC DNA]</scope>
    <source>
        <strain evidence="9">cv. Salinas</strain>
        <tissue evidence="8">Seedlings</tissue>
    </source>
</reference>
<keyword evidence="3" id="KW-0964">Secreted</keyword>
<keyword evidence="5" id="KW-0325">Glycoprotein</keyword>
<keyword evidence="9" id="KW-1185">Reference proteome</keyword>
<dbReference type="Proteomes" id="UP000235145">
    <property type="component" value="Unassembled WGS sequence"/>
</dbReference>
<dbReference type="Gramene" id="rna-gnl|WGS:NBSK|LSAT_1X105220_mrna">
    <property type="protein sequence ID" value="cds-PLY85228.1"/>
    <property type="gene ID" value="gene-LSAT_1X105220"/>
</dbReference>
<organism evidence="8 9">
    <name type="scientific">Lactuca sativa</name>
    <name type="common">Garden lettuce</name>
    <dbReference type="NCBI Taxonomy" id="4236"/>
    <lineage>
        <taxon>Eukaryota</taxon>
        <taxon>Viridiplantae</taxon>
        <taxon>Streptophyta</taxon>
        <taxon>Embryophyta</taxon>
        <taxon>Tracheophyta</taxon>
        <taxon>Spermatophyta</taxon>
        <taxon>Magnoliopsida</taxon>
        <taxon>eudicotyledons</taxon>
        <taxon>Gunneridae</taxon>
        <taxon>Pentapetalae</taxon>
        <taxon>asterids</taxon>
        <taxon>campanulids</taxon>
        <taxon>Asterales</taxon>
        <taxon>Asteraceae</taxon>
        <taxon>Cichorioideae</taxon>
        <taxon>Cichorieae</taxon>
        <taxon>Lactucinae</taxon>
        <taxon>Lactuca</taxon>
    </lineage>
</organism>
<evidence type="ECO:0000256" key="3">
    <source>
        <dbReference type="ARBA" id="ARBA00022525"/>
    </source>
</evidence>
<dbReference type="AlphaFoldDB" id="A0A9R1WCL2"/>
<evidence type="ECO:0000313" key="8">
    <source>
        <dbReference type="EMBL" id="KAJ0224257.1"/>
    </source>
</evidence>
<feature type="domain" description="DUF642" evidence="7">
    <location>
        <begin position="198"/>
        <end position="364"/>
    </location>
</feature>
<protein>
    <recommendedName>
        <fullName evidence="7">DUF642 domain-containing protein</fullName>
    </recommendedName>
</protein>
<dbReference type="EMBL" id="NBSK02000001">
    <property type="protein sequence ID" value="KAJ0224257.1"/>
    <property type="molecule type" value="Genomic_DNA"/>
</dbReference>
<feature type="domain" description="DUF642" evidence="7">
    <location>
        <begin position="30"/>
        <end position="186"/>
    </location>
</feature>
<proteinExistence type="predicted"/>
<keyword evidence="4 6" id="KW-0732">Signal</keyword>
<evidence type="ECO:0000313" key="9">
    <source>
        <dbReference type="Proteomes" id="UP000235145"/>
    </source>
</evidence>
<dbReference type="PANTHER" id="PTHR31265">
    <property type="entry name" value="OS02G0527500 PROTEIN-RELATED"/>
    <property type="match status" value="1"/>
</dbReference>
<name>A0A9R1WCL2_LACSA</name>
<evidence type="ECO:0000256" key="2">
    <source>
        <dbReference type="ARBA" id="ARBA00022512"/>
    </source>
</evidence>
<dbReference type="InterPro" id="IPR008979">
    <property type="entry name" value="Galactose-bd-like_sf"/>
</dbReference>
<evidence type="ECO:0000259" key="7">
    <source>
        <dbReference type="Pfam" id="PF04862"/>
    </source>
</evidence>
<dbReference type="OrthoDB" id="1851446at2759"/>
<dbReference type="Pfam" id="PF04862">
    <property type="entry name" value="DUF642"/>
    <property type="match status" value="2"/>
</dbReference>
<dbReference type="GO" id="GO:0030234">
    <property type="term" value="F:enzyme regulator activity"/>
    <property type="evidence" value="ECO:0000318"/>
    <property type="project" value="GO_Central"/>
</dbReference>
<dbReference type="SUPFAM" id="SSF49785">
    <property type="entry name" value="Galactose-binding domain-like"/>
    <property type="match status" value="1"/>
</dbReference>
<evidence type="ECO:0000256" key="4">
    <source>
        <dbReference type="ARBA" id="ARBA00022729"/>
    </source>
</evidence>
<evidence type="ECO:0000256" key="6">
    <source>
        <dbReference type="SAM" id="SignalP"/>
    </source>
</evidence>
<accession>A0A9R1WCL2</accession>
<feature type="chain" id="PRO_5040432088" description="DUF642 domain-containing protein" evidence="6">
    <location>
        <begin position="21"/>
        <end position="369"/>
    </location>
</feature>
<sequence>MSKLISMLLVLIFVSTSVLAARPPATPMEGLLPNGNFEEPPKATDIKKTVLLGKTALPKWEISGLVEYIHGGPQPGGMYFPVAHGVHAVRLGNEATISQNIAVKAGSLYAVTFGASRTCAQEEVLRVSVPPQSGDLPLQTLYSSDGGDVYAYGFKANSSSVRLTFHNPGVQEDPKCGPLIDAVAIKELLPPRPTRLNIVKNGGFEEGPHRLFNSSNGVLLPPRQEDITSPLPGWIIESLKAVKFIDNKHFNVPSGVAAIELVAGRESAIAQILRTIPNKLYSLSFAIGDAKNGCHGDMMVEAFAAKDTLKAPFKSEGKGKSKVVSMKFKALSARTRVTFYSSYYHTRADDFGSLCGPVIDEVRVFPVRA</sequence>
<dbReference type="Gene3D" id="2.60.120.260">
    <property type="entry name" value="Galactose-binding domain-like"/>
    <property type="match status" value="1"/>
</dbReference>
<dbReference type="InterPro" id="IPR052437">
    <property type="entry name" value="Pectin_Meth_Modulator"/>
</dbReference>
<comment type="caution">
    <text evidence="8">The sequence shown here is derived from an EMBL/GenBank/DDBJ whole genome shotgun (WGS) entry which is preliminary data.</text>
</comment>
<dbReference type="FunFam" id="2.60.120.260:FF:000031">
    <property type="entry name" value="DUF642 family protein"/>
    <property type="match status" value="1"/>
</dbReference>